<dbReference type="EMBL" id="EU372836">
    <property type="protein sequence ID" value="ABY83492.1"/>
    <property type="molecule type" value="Genomic_DNA"/>
</dbReference>
<reference evidence="2" key="1">
    <citation type="journal article" date="2011" name="Acta Biochim. Biophys. Sin.">
        <title>Characterization of the multiple CRISPR loci on Streptomyces linear plasmid pSHK1.</title>
        <authorList>
            <person name="Guo P."/>
            <person name="Cheng Q."/>
            <person name="Xie P."/>
            <person name="Fan Y."/>
            <person name="Jiang W."/>
            <person name="Qin Z."/>
        </authorList>
    </citation>
    <scope>NUCLEOTIDE SEQUENCE</scope>
    <source>
        <strain evidence="2">HK1</strain>
        <plasmid evidence="2">pSHK1</plasmid>
    </source>
</reference>
<feature type="domain" description="Insertion element IS402-like" evidence="1">
    <location>
        <begin position="6"/>
        <end position="38"/>
    </location>
</feature>
<name>B0LU24_9ACTN</name>
<accession>B0LU24</accession>
<sequence length="68" mass="7990">MAAADRASWRDIPDRYGPWQTIYERFARWEANGTWATMKAPRFPPPRFGGRGKGRCGVVRWAVWRHDL</sequence>
<protein>
    <submittedName>
        <fullName evidence="2">Putative transposase</fullName>
    </submittedName>
</protein>
<dbReference type="Pfam" id="PF13340">
    <property type="entry name" value="DUF4096"/>
    <property type="match status" value="1"/>
</dbReference>
<evidence type="ECO:0000259" key="1">
    <source>
        <dbReference type="Pfam" id="PF13340"/>
    </source>
</evidence>
<gene>
    <name evidence="2" type="ORF">pSHK1.23</name>
</gene>
<organism evidence="2">
    <name type="scientific">Streptomyces sp. HK1</name>
    <dbReference type="NCBI Taxonomy" id="405041"/>
    <lineage>
        <taxon>Bacteria</taxon>
        <taxon>Bacillati</taxon>
        <taxon>Actinomycetota</taxon>
        <taxon>Actinomycetes</taxon>
        <taxon>Kitasatosporales</taxon>
        <taxon>Streptomycetaceae</taxon>
        <taxon>Streptomyces</taxon>
    </lineage>
</organism>
<proteinExistence type="predicted"/>
<dbReference type="AlphaFoldDB" id="B0LU24"/>
<geneLocation type="plasmid" evidence="2">
    <name>pSHK1</name>
</geneLocation>
<evidence type="ECO:0000313" key="2">
    <source>
        <dbReference type="EMBL" id="ABY83492.1"/>
    </source>
</evidence>
<dbReference type="InterPro" id="IPR025161">
    <property type="entry name" value="IS402-like_dom"/>
</dbReference>
<keyword evidence="2" id="KW-0614">Plasmid</keyword>